<keyword evidence="2" id="KW-1185">Reference proteome</keyword>
<dbReference type="Proteomes" id="UP000277580">
    <property type="component" value="Unassembled WGS sequence"/>
</dbReference>
<dbReference type="OrthoDB" id="5290768at2759"/>
<dbReference type="EMBL" id="ML119116">
    <property type="protein sequence ID" value="RPB14882.1"/>
    <property type="molecule type" value="Genomic_DNA"/>
</dbReference>
<reference evidence="1 2" key="1">
    <citation type="journal article" date="2018" name="Nat. Ecol. Evol.">
        <title>Pezizomycetes genomes reveal the molecular basis of ectomycorrhizal truffle lifestyle.</title>
        <authorList>
            <person name="Murat C."/>
            <person name="Payen T."/>
            <person name="Noel B."/>
            <person name="Kuo A."/>
            <person name="Morin E."/>
            <person name="Chen J."/>
            <person name="Kohler A."/>
            <person name="Krizsan K."/>
            <person name="Balestrini R."/>
            <person name="Da Silva C."/>
            <person name="Montanini B."/>
            <person name="Hainaut M."/>
            <person name="Levati E."/>
            <person name="Barry K.W."/>
            <person name="Belfiori B."/>
            <person name="Cichocki N."/>
            <person name="Clum A."/>
            <person name="Dockter R.B."/>
            <person name="Fauchery L."/>
            <person name="Guy J."/>
            <person name="Iotti M."/>
            <person name="Le Tacon F."/>
            <person name="Lindquist E.A."/>
            <person name="Lipzen A."/>
            <person name="Malagnac F."/>
            <person name="Mello A."/>
            <person name="Molinier V."/>
            <person name="Miyauchi S."/>
            <person name="Poulain J."/>
            <person name="Riccioni C."/>
            <person name="Rubini A."/>
            <person name="Sitrit Y."/>
            <person name="Splivallo R."/>
            <person name="Traeger S."/>
            <person name="Wang M."/>
            <person name="Zifcakova L."/>
            <person name="Wipf D."/>
            <person name="Zambonelli A."/>
            <person name="Paolocci F."/>
            <person name="Nowrousian M."/>
            <person name="Ottonello S."/>
            <person name="Baldrian P."/>
            <person name="Spatafora J.W."/>
            <person name="Henrissat B."/>
            <person name="Nagy L.G."/>
            <person name="Aury J.M."/>
            <person name="Wincker P."/>
            <person name="Grigoriev I.V."/>
            <person name="Bonfante P."/>
            <person name="Martin F.M."/>
        </authorList>
    </citation>
    <scope>NUCLEOTIDE SEQUENCE [LARGE SCALE GENOMIC DNA]</scope>
    <source>
        <strain evidence="1 2">CCBAS932</strain>
    </source>
</reference>
<evidence type="ECO:0000313" key="1">
    <source>
        <dbReference type="EMBL" id="RPB14882.1"/>
    </source>
</evidence>
<dbReference type="InParanoid" id="A0A3N4L038"/>
<dbReference type="AlphaFoldDB" id="A0A3N4L038"/>
<evidence type="ECO:0000313" key="2">
    <source>
        <dbReference type="Proteomes" id="UP000277580"/>
    </source>
</evidence>
<sequence>MGLKDVQLASNLSILNDGPTVQQAADPQTPGLFTVPICLSSYNWNSPTTKDGLLDDLNVNGPRKAIPCYCGNLGKDTSSVWQAMGITGTVATKEYAKTVCPAQIGVKMRDWLERYVAYCRLGIRKGALGIVKTGKDGMCDLVIHELERKRIISTTDLEPEQSIAFKCKIKGSKKKKCKPYVKTPISSVWDDTMEAVRERKEKERSSVS</sequence>
<protein>
    <submittedName>
        <fullName evidence="1">Uncharacterized protein</fullName>
    </submittedName>
</protein>
<gene>
    <name evidence="1" type="ORF">P167DRAFT_533861</name>
</gene>
<name>A0A3N4L038_9PEZI</name>
<accession>A0A3N4L038</accession>
<proteinExistence type="predicted"/>
<organism evidence="1 2">
    <name type="scientific">Morchella conica CCBAS932</name>
    <dbReference type="NCBI Taxonomy" id="1392247"/>
    <lineage>
        <taxon>Eukaryota</taxon>
        <taxon>Fungi</taxon>
        <taxon>Dikarya</taxon>
        <taxon>Ascomycota</taxon>
        <taxon>Pezizomycotina</taxon>
        <taxon>Pezizomycetes</taxon>
        <taxon>Pezizales</taxon>
        <taxon>Morchellaceae</taxon>
        <taxon>Morchella</taxon>
    </lineage>
</organism>